<proteinExistence type="predicted"/>
<dbReference type="AlphaFoldDB" id="A0A6J4NQC1"/>
<name>A0A6J4NQC1_9RHOB</name>
<feature type="compositionally biased region" description="Basic and acidic residues" evidence="1">
    <location>
        <begin position="253"/>
        <end position="262"/>
    </location>
</feature>
<feature type="compositionally biased region" description="Basic residues" evidence="1">
    <location>
        <begin position="276"/>
        <end position="293"/>
    </location>
</feature>
<gene>
    <name evidence="2" type="ORF">AVDCRST_MAG15-610</name>
</gene>
<evidence type="ECO:0000256" key="1">
    <source>
        <dbReference type="SAM" id="MobiDB-lite"/>
    </source>
</evidence>
<feature type="region of interest" description="Disordered" evidence="1">
    <location>
        <begin position="53"/>
        <end position="349"/>
    </location>
</feature>
<keyword evidence="2" id="KW-0067">ATP-binding</keyword>
<protein>
    <submittedName>
        <fullName evidence="2">ABC transporter, ATP-binding protein (Cluster 1, maltose/g3p/polyamine/iron) ABC transporter, ATP-binding protein (Cluster 10, nitrate/sulfonate/bicarbonate)</fullName>
    </submittedName>
</protein>
<feature type="compositionally biased region" description="Basic residues" evidence="1">
    <location>
        <begin position="73"/>
        <end position="82"/>
    </location>
</feature>
<keyword evidence="2" id="KW-0547">Nucleotide-binding</keyword>
<feature type="compositionally biased region" description="Basic residues" evidence="1">
    <location>
        <begin position="145"/>
        <end position="160"/>
    </location>
</feature>
<dbReference type="EMBL" id="CADCUU010000087">
    <property type="protein sequence ID" value="CAA9394049.1"/>
    <property type="molecule type" value="Genomic_DNA"/>
</dbReference>
<feature type="non-terminal residue" evidence="2">
    <location>
        <position position="1"/>
    </location>
</feature>
<evidence type="ECO:0000313" key="2">
    <source>
        <dbReference type="EMBL" id="CAA9394049.1"/>
    </source>
</evidence>
<feature type="compositionally biased region" description="Low complexity" evidence="1">
    <location>
        <begin position="130"/>
        <end position="144"/>
    </location>
</feature>
<reference evidence="2" key="1">
    <citation type="submission" date="2020-02" db="EMBL/GenBank/DDBJ databases">
        <authorList>
            <person name="Meier V. D."/>
        </authorList>
    </citation>
    <scope>NUCLEOTIDE SEQUENCE</scope>
    <source>
        <strain evidence="2">AVDCRST_MAG15</strain>
    </source>
</reference>
<accession>A0A6J4NQC1</accession>
<sequence>ARLQPVGLHPRAPPRLRLRLRPQGAQPRHPRGRVPGAPGLLGLRQVHAAELHRGPPGAHRRADLHQGQERHLARAQRPRHRHGLPELRALSADDRAREPELRPQERPRAPGRDRLAGRPRGQDPPDRAAPRPQAGPAVGRAAAAGRHRAGAGARRGRVPLRRAPVEPRRQAARRPAGGDQAPPPAARQHHDLRDPRSGGGHDPRRPDRGHAGRADHAARHPARDLQPAAEQVRGRLHRQPVDELPRRPVPGRRVPDRGRDDPDAGLPAGHPAGRGPSRHPGHPSRACRHRSPGGRRAAEGGGHCRPRGADGLGHAGLDPAWKRTVSCPNGRPGPRLSRGPVDHRARPRKVVAVRCEDRGAAV</sequence>
<feature type="non-terminal residue" evidence="2">
    <location>
        <position position="362"/>
    </location>
</feature>
<feature type="compositionally biased region" description="Basic and acidic residues" evidence="1">
    <location>
        <begin position="60"/>
        <end position="72"/>
    </location>
</feature>
<feature type="region of interest" description="Disordered" evidence="1">
    <location>
        <begin position="1"/>
        <end position="39"/>
    </location>
</feature>
<feature type="compositionally biased region" description="Basic and acidic residues" evidence="1">
    <location>
        <begin position="188"/>
        <end position="223"/>
    </location>
</feature>
<dbReference type="GO" id="GO:0005524">
    <property type="term" value="F:ATP binding"/>
    <property type="evidence" value="ECO:0007669"/>
    <property type="project" value="UniProtKB-KW"/>
</dbReference>
<feature type="compositionally biased region" description="Basic and acidic residues" evidence="1">
    <location>
        <begin position="91"/>
        <end position="129"/>
    </location>
</feature>
<organism evidence="2">
    <name type="scientific">uncultured Rubellimicrobium sp</name>
    <dbReference type="NCBI Taxonomy" id="543078"/>
    <lineage>
        <taxon>Bacteria</taxon>
        <taxon>Pseudomonadati</taxon>
        <taxon>Pseudomonadota</taxon>
        <taxon>Alphaproteobacteria</taxon>
        <taxon>Rhodobacterales</taxon>
        <taxon>Roseobacteraceae</taxon>
        <taxon>Rubellimicrobium</taxon>
        <taxon>environmental samples</taxon>
    </lineage>
</organism>